<organism evidence="1 2">
    <name type="scientific">Acrasis kona</name>
    <dbReference type="NCBI Taxonomy" id="1008807"/>
    <lineage>
        <taxon>Eukaryota</taxon>
        <taxon>Discoba</taxon>
        <taxon>Heterolobosea</taxon>
        <taxon>Tetramitia</taxon>
        <taxon>Eutetramitia</taxon>
        <taxon>Acrasidae</taxon>
        <taxon>Acrasis</taxon>
    </lineage>
</organism>
<evidence type="ECO:0000313" key="2">
    <source>
        <dbReference type="Proteomes" id="UP001431209"/>
    </source>
</evidence>
<evidence type="ECO:0000313" key="1">
    <source>
        <dbReference type="EMBL" id="KAL0487971.1"/>
    </source>
</evidence>
<keyword evidence="2" id="KW-1185">Reference proteome</keyword>
<gene>
    <name evidence="1" type="ORF">AKO1_008873</name>
</gene>
<dbReference type="AlphaFoldDB" id="A0AAW2ZGU8"/>
<accession>A0AAW2ZGU8</accession>
<sequence>MMEIELYAALNIDLLDVQKDLTSLVNNTYIGKIRIDGEDLTELILKEKLSVTLPTNFEYCPAPTPSPVTKKPESPVYKSGDFFSDSFQFH</sequence>
<name>A0AAW2ZGU8_9EUKA</name>
<dbReference type="Proteomes" id="UP001431209">
    <property type="component" value="Unassembled WGS sequence"/>
</dbReference>
<proteinExistence type="predicted"/>
<dbReference type="EMBL" id="JAOPGA020001391">
    <property type="protein sequence ID" value="KAL0487971.1"/>
    <property type="molecule type" value="Genomic_DNA"/>
</dbReference>
<reference evidence="1 2" key="1">
    <citation type="submission" date="2024-03" db="EMBL/GenBank/DDBJ databases">
        <title>The Acrasis kona genome and developmental transcriptomes reveal deep origins of eukaryotic multicellular pathways.</title>
        <authorList>
            <person name="Sheikh S."/>
            <person name="Fu C.-J."/>
            <person name="Brown M.W."/>
            <person name="Baldauf S.L."/>
        </authorList>
    </citation>
    <scope>NUCLEOTIDE SEQUENCE [LARGE SCALE GENOMIC DNA]</scope>
    <source>
        <strain evidence="1 2">ATCC MYA-3509</strain>
    </source>
</reference>
<protein>
    <submittedName>
        <fullName evidence="1">Adagio-like protein</fullName>
    </submittedName>
</protein>
<comment type="caution">
    <text evidence="1">The sequence shown here is derived from an EMBL/GenBank/DDBJ whole genome shotgun (WGS) entry which is preliminary data.</text>
</comment>